<comment type="catalytic activity">
    <reaction evidence="6">
        <text>hydrogencarbonate + H(+) = CO2 + H2O</text>
        <dbReference type="Rhea" id="RHEA:10748"/>
        <dbReference type="ChEBI" id="CHEBI:15377"/>
        <dbReference type="ChEBI" id="CHEBI:15378"/>
        <dbReference type="ChEBI" id="CHEBI:16526"/>
        <dbReference type="ChEBI" id="CHEBI:17544"/>
        <dbReference type="EC" id="4.2.1.1"/>
    </reaction>
</comment>
<dbReference type="SMART" id="SM00947">
    <property type="entry name" value="Pro_CA"/>
    <property type="match status" value="1"/>
</dbReference>
<accession>A0ABW2EEH6</accession>
<gene>
    <name evidence="7" type="ORF">ACFQIC_01530</name>
</gene>
<name>A0ABW2EEH6_9BACI</name>
<keyword evidence="8" id="KW-1185">Reference proteome</keyword>
<evidence type="ECO:0000256" key="5">
    <source>
        <dbReference type="ARBA" id="ARBA00022833"/>
    </source>
</evidence>
<dbReference type="PANTHER" id="PTHR43175">
    <property type="entry name" value="CARBONIC ANHYDRASE"/>
    <property type="match status" value="1"/>
</dbReference>
<dbReference type="Gene3D" id="3.40.1050.10">
    <property type="entry name" value="Carbonic anhydrase"/>
    <property type="match status" value="1"/>
</dbReference>
<evidence type="ECO:0000256" key="1">
    <source>
        <dbReference type="ARBA" id="ARBA00001947"/>
    </source>
</evidence>
<comment type="cofactor">
    <cofactor evidence="1">
        <name>Zn(2+)</name>
        <dbReference type="ChEBI" id="CHEBI:29105"/>
    </cofactor>
</comment>
<evidence type="ECO:0000256" key="4">
    <source>
        <dbReference type="ARBA" id="ARBA00022723"/>
    </source>
</evidence>
<dbReference type="Pfam" id="PF00484">
    <property type="entry name" value="Pro_CA"/>
    <property type="match status" value="1"/>
</dbReference>
<organism evidence="7 8">
    <name type="scientific">Halobacillus seohaensis</name>
    <dbReference type="NCBI Taxonomy" id="447421"/>
    <lineage>
        <taxon>Bacteria</taxon>
        <taxon>Bacillati</taxon>
        <taxon>Bacillota</taxon>
        <taxon>Bacilli</taxon>
        <taxon>Bacillales</taxon>
        <taxon>Bacillaceae</taxon>
        <taxon>Halobacillus</taxon>
    </lineage>
</organism>
<dbReference type="Proteomes" id="UP001596410">
    <property type="component" value="Unassembled WGS sequence"/>
</dbReference>
<keyword evidence="5" id="KW-0862">Zinc</keyword>
<evidence type="ECO:0000256" key="2">
    <source>
        <dbReference type="ARBA" id="ARBA00006217"/>
    </source>
</evidence>
<reference evidence="8" key="1">
    <citation type="journal article" date="2019" name="Int. J. Syst. Evol. Microbiol.">
        <title>The Global Catalogue of Microorganisms (GCM) 10K type strain sequencing project: providing services to taxonomists for standard genome sequencing and annotation.</title>
        <authorList>
            <consortium name="The Broad Institute Genomics Platform"/>
            <consortium name="The Broad Institute Genome Sequencing Center for Infectious Disease"/>
            <person name="Wu L."/>
            <person name="Ma J."/>
        </authorList>
    </citation>
    <scope>NUCLEOTIDE SEQUENCE [LARGE SCALE GENOMIC DNA]</scope>
    <source>
        <strain evidence="8">CGMCC 4.1621</strain>
    </source>
</reference>
<evidence type="ECO:0000313" key="7">
    <source>
        <dbReference type="EMBL" id="MFC7060553.1"/>
    </source>
</evidence>
<dbReference type="InterPro" id="IPR001765">
    <property type="entry name" value="Carbonic_anhydrase"/>
</dbReference>
<comment type="caution">
    <text evidence="7">The sequence shown here is derived from an EMBL/GenBank/DDBJ whole genome shotgun (WGS) entry which is preliminary data.</text>
</comment>
<dbReference type="EMBL" id="JBHSZV010000004">
    <property type="protein sequence ID" value="MFC7060553.1"/>
    <property type="molecule type" value="Genomic_DNA"/>
</dbReference>
<evidence type="ECO:0000256" key="6">
    <source>
        <dbReference type="ARBA" id="ARBA00048348"/>
    </source>
</evidence>
<protein>
    <recommendedName>
        <fullName evidence="3">carbonic anhydrase</fullName>
        <ecNumber evidence="3">4.2.1.1</ecNumber>
    </recommendedName>
</protein>
<proteinExistence type="inferred from homology"/>
<dbReference type="EC" id="4.2.1.1" evidence="3"/>
<keyword evidence="4" id="KW-0479">Metal-binding</keyword>
<dbReference type="PANTHER" id="PTHR43175:SF3">
    <property type="entry name" value="CARBON DISULFIDE HYDROLASE"/>
    <property type="match status" value="1"/>
</dbReference>
<dbReference type="CDD" id="cd03379">
    <property type="entry name" value="beta_CA_cladeD"/>
    <property type="match status" value="1"/>
</dbReference>
<sequence>MKVVDEILAFNEEFVENKEYVKYQKGKLPNKKLVIISCMDTRLVELLPKALNVGNGDVKIIKTAGAVVSHPFGSIMRSVLLAVYELEAEEVCVIGHYDCGMASLKAENLIEKVKNRGVSEEKLETLRYSGVDFEKFLKGFDCVEDSVKQSADVIHNHPLMPRDLPVHGLVIDPETGKLNRILNGYQEV</sequence>
<dbReference type="SUPFAM" id="SSF53056">
    <property type="entry name" value="beta-carbonic anhydrase, cab"/>
    <property type="match status" value="1"/>
</dbReference>
<dbReference type="RefSeq" id="WP_204706602.1">
    <property type="nucleotide sequence ID" value="NZ_JBHSZV010000004.1"/>
</dbReference>
<evidence type="ECO:0000313" key="8">
    <source>
        <dbReference type="Proteomes" id="UP001596410"/>
    </source>
</evidence>
<dbReference type="InterPro" id="IPR036874">
    <property type="entry name" value="Carbonic_anhydrase_sf"/>
</dbReference>
<comment type="similarity">
    <text evidence="2">Belongs to the beta-class carbonic anhydrase family.</text>
</comment>
<evidence type="ECO:0000256" key="3">
    <source>
        <dbReference type="ARBA" id="ARBA00012925"/>
    </source>
</evidence>